<comment type="caution">
    <text evidence="1">The sequence shown here is derived from an EMBL/GenBank/DDBJ whole genome shotgun (WGS) entry which is preliminary data.</text>
</comment>
<gene>
    <name evidence="1" type="ORF">GOP47_0013130</name>
</gene>
<name>A0A9D4UMZ0_ADICA</name>
<dbReference type="AlphaFoldDB" id="A0A9D4UMZ0"/>
<accession>A0A9D4UMZ0</accession>
<evidence type="ECO:0000313" key="1">
    <source>
        <dbReference type="EMBL" id="KAI5070879.1"/>
    </source>
</evidence>
<protein>
    <submittedName>
        <fullName evidence="1">Uncharacterized protein</fullName>
    </submittedName>
</protein>
<keyword evidence="2" id="KW-1185">Reference proteome</keyword>
<reference evidence="1" key="1">
    <citation type="submission" date="2021-01" db="EMBL/GenBank/DDBJ databases">
        <title>Adiantum capillus-veneris genome.</title>
        <authorList>
            <person name="Fang Y."/>
            <person name="Liao Q."/>
        </authorList>
    </citation>
    <scope>NUCLEOTIDE SEQUENCE</scope>
    <source>
        <strain evidence="1">H3</strain>
        <tissue evidence="1">Leaf</tissue>
    </source>
</reference>
<organism evidence="1 2">
    <name type="scientific">Adiantum capillus-veneris</name>
    <name type="common">Maidenhair fern</name>
    <dbReference type="NCBI Taxonomy" id="13818"/>
    <lineage>
        <taxon>Eukaryota</taxon>
        <taxon>Viridiplantae</taxon>
        <taxon>Streptophyta</taxon>
        <taxon>Embryophyta</taxon>
        <taxon>Tracheophyta</taxon>
        <taxon>Polypodiopsida</taxon>
        <taxon>Polypodiidae</taxon>
        <taxon>Polypodiales</taxon>
        <taxon>Pteridineae</taxon>
        <taxon>Pteridaceae</taxon>
        <taxon>Vittarioideae</taxon>
        <taxon>Adiantum</taxon>
    </lineage>
</organism>
<evidence type="ECO:0000313" key="2">
    <source>
        <dbReference type="Proteomes" id="UP000886520"/>
    </source>
</evidence>
<sequence>MKVLAQWSLWRARPRSGVSRGRRPGSSSHGVALCPCHPPLFLARRLAASLTSFRRFNGSFECLGVLPGQLRRFFLAEAWPALKPVGVELRHYSFLASLGVWPNSDVEQICNSSICLSRRKMAPIKLESWAIRR</sequence>
<proteinExistence type="predicted"/>
<dbReference type="Proteomes" id="UP000886520">
    <property type="component" value="Chromosome 13"/>
</dbReference>
<dbReference type="EMBL" id="JABFUD020000013">
    <property type="protein sequence ID" value="KAI5070879.1"/>
    <property type="molecule type" value="Genomic_DNA"/>
</dbReference>